<name>A0A478FS31_9MOLU</name>
<dbReference type="AlphaFoldDB" id="A0A478FS31"/>
<dbReference type="RefSeq" id="WP_216082778.1">
    <property type="nucleotide sequence ID" value="NZ_CACTIB010000008.1"/>
</dbReference>
<evidence type="ECO:0000313" key="2">
    <source>
        <dbReference type="Proteomes" id="UP000324831"/>
    </source>
</evidence>
<proteinExistence type="predicted"/>
<reference evidence="1 2" key="1">
    <citation type="submission" date="2019-01" db="EMBL/GenBank/DDBJ databases">
        <title>Draft genome sequences of Candidatus Mycoplasma haemohominis SWG34-3 identified from a patient with pyrexia, anemia and liver dysfunction.</title>
        <authorList>
            <person name="Sekizuka T."/>
            <person name="Hattori N."/>
            <person name="Katano H."/>
            <person name="Takuma T."/>
            <person name="Ito T."/>
            <person name="Arai N."/>
            <person name="Yanai R."/>
            <person name="Ishii S."/>
            <person name="Miura Y."/>
            <person name="Tokunaga T."/>
            <person name="Watanabe H."/>
            <person name="Nomura N."/>
            <person name="Eguchi J."/>
            <person name="Arai T."/>
            <person name="Hasegawa H."/>
            <person name="Nakamaki T."/>
            <person name="Wakita T."/>
            <person name="Niki Y."/>
            <person name="Kuroda M."/>
        </authorList>
    </citation>
    <scope>NUCLEOTIDE SEQUENCE [LARGE SCALE GENOMIC DNA]</scope>
    <source>
        <strain evidence="1">SWG34-3</strain>
    </source>
</reference>
<organism evidence="1 2">
    <name type="scientific">Candidatus Mycoplasma haematohominis</name>
    <dbReference type="NCBI Taxonomy" id="1494318"/>
    <lineage>
        <taxon>Bacteria</taxon>
        <taxon>Bacillati</taxon>
        <taxon>Mycoplasmatota</taxon>
        <taxon>Mollicutes</taxon>
        <taxon>Mycoplasmataceae</taxon>
        <taxon>Mycoplasma</taxon>
    </lineage>
</organism>
<dbReference type="Proteomes" id="UP000324831">
    <property type="component" value="Unassembled WGS sequence"/>
</dbReference>
<dbReference type="EMBL" id="BIMN01000001">
    <property type="protein sequence ID" value="GCE63176.1"/>
    <property type="molecule type" value="Genomic_DNA"/>
</dbReference>
<gene>
    <name evidence="1" type="ORF">MHSWG343_01540</name>
</gene>
<accession>A0A478FS31</accession>
<evidence type="ECO:0000313" key="1">
    <source>
        <dbReference type="EMBL" id="GCE63176.1"/>
    </source>
</evidence>
<protein>
    <submittedName>
        <fullName evidence="1">Purine nucleoside phosphorylase</fullName>
    </submittedName>
</protein>
<comment type="caution">
    <text evidence="1">The sequence shown here is derived from an EMBL/GenBank/DDBJ whole genome shotgun (WGS) entry which is preliminary data.</text>
</comment>
<sequence length="71" mass="7448">MTPHISATKGGIAKLSVLSGDSLRTKRVAEKQAACVLTVSGTIGEHRKMTSEERVTCLENMISVALGGCCN</sequence>